<dbReference type="AlphaFoldDB" id="A0A1A8PC56"/>
<feature type="non-terminal residue" evidence="2">
    <location>
        <position position="1"/>
    </location>
</feature>
<gene>
    <name evidence="2" type="primary">Nfu_g_1_020078</name>
</gene>
<evidence type="ECO:0000313" key="2">
    <source>
        <dbReference type="EMBL" id="SBR78629.1"/>
    </source>
</evidence>
<reference evidence="2" key="1">
    <citation type="submission" date="2016-05" db="EMBL/GenBank/DDBJ databases">
        <authorList>
            <person name="Lavstsen T."/>
            <person name="Jespersen J.S."/>
        </authorList>
    </citation>
    <scope>NUCLEOTIDE SEQUENCE</scope>
    <source>
        <tissue evidence="2">Brain</tissue>
    </source>
</reference>
<proteinExistence type="predicted"/>
<keyword evidence="1" id="KW-0812">Transmembrane</keyword>
<feature type="transmembrane region" description="Helical" evidence="1">
    <location>
        <begin position="29"/>
        <end position="50"/>
    </location>
</feature>
<accession>A0A1A8PC56</accession>
<dbReference type="EMBL" id="HAEI01002019">
    <property type="protein sequence ID" value="SBR78629.1"/>
    <property type="molecule type" value="Transcribed_RNA"/>
</dbReference>
<sequence>PAHEKIKSKTSKHPSNHSFSYPTLGHKGLLLSATWASSSGGILGLSWSVLS</sequence>
<name>A0A1A8PC56_9TELE</name>
<feature type="non-terminal residue" evidence="2">
    <location>
        <position position="51"/>
    </location>
</feature>
<reference evidence="2" key="2">
    <citation type="submission" date="2016-06" db="EMBL/GenBank/DDBJ databases">
        <title>The genome of a short-lived fish provides insights into sex chromosome evolution and the genetic control of aging.</title>
        <authorList>
            <person name="Reichwald K."/>
            <person name="Felder M."/>
            <person name="Petzold A."/>
            <person name="Koch P."/>
            <person name="Groth M."/>
            <person name="Platzer M."/>
        </authorList>
    </citation>
    <scope>NUCLEOTIDE SEQUENCE</scope>
    <source>
        <tissue evidence="2">Brain</tissue>
    </source>
</reference>
<evidence type="ECO:0000256" key="1">
    <source>
        <dbReference type="SAM" id="Phobius"/>
    </source>
</evidence>
<organism evidence="2">
    <name type="scientific">Nothobranchius rachovii</name>
    <name type="common">bluefin notho</name>
    <dbReference type="NCBI Taxonomy" id="451742"/>
    <lineage>
        <taxon>Eukaryota</taxon>
        <taxon>Metazoa</taxon>
        <taxon>Chordata</taxon>
        <taxon>Craniata</taxon>
        <taxon>Vertebrata</taxon>
        <taxon>Euteleostomi</taxon>
        <taxon>Actinopterygii</taxon>
        <taxon>Neopterygii</taxon>
        <taxon>Teleostei</taxon>
        <taxon>Neoteleostei</taxon>
        <taxon>Acanthomorphata</taxon>
        <taxon>Ovalentaria</taxon>
        <taxon>Atherinomorphae</taxon>
        <taxon>Cyprinodontiformes</taxon>
        <taxon>Nothobranchiidae</taxon>
        <taxon>Nothobranchius</taxon>
    </lineage>
</organism>
<keyword evidence="1" id="KW-1133">Transmembrane helix</keyword>
<protein>
    <submittedName>
        <fullName evidence="2">Uncharacterized protein</fullName>
    </submittedName>
</protein>
<keyword evidence="1" id="KW-0472">Membrane</keyword>